<keyword evidence="2" id="KW-1185">Reference proteome</keyword>
<reference evidence="1 2" key="1">
    <citation type="submission" date="2016-10" db="EMBL/GenBank/DDBJ databases">
        <authorList>
            <person name="Varghese N."/>
            <person name="Submissions S."/>
        </authorList>
    </citation>
    <scope>NUCLEOTIDE SEQUENCE [LARGE SCALE GENOMIC DNA]</scope>
    <source>
        <strain evidence="1 2">CGMCC 1.6497</strain>
    </source>
</reference>
<evidence type="ECO:0000313" key="2">
    <source>
        <dbReference type="Proteomes" id="UP000198795"/>
    </source>
</evidence>
<comment type="caution">
    <text evidence="1">The sequence shown here is derived from an EMBL/GenBank/DDBJ whole genome shotgun (WGS) entry which is preliminary data.</text>
</comment>
<dbReference type="EMBL" id="FNJC01000004">
    <property type="protein sequence ID" value="SDP41619.1"/>
    <property type="molecule type" value="Genomic_DNA"/>
</dbReference>
<dbReference type="Proteomes" id="UP000198795">
    <property type="component" value="Unassembled WGS sequence"/>
</dbReference>
<proteinExistence type="predicted"/>
<gene>
    <name evidence="1" type="ORF">SAMN04488061_2913</name>
</gene>
<protein>
    <submittedName>
        <fullName evidence="1">Uncharacterized protein</fullName>
    </submittedName>
</protein>
<dbReference type="RefSeq" id="WP_090229777.1">
    <property type="nucleotide sequence ID" value="NZ_FNJC01000004.1"/>
</dbReference>
<name>A0A1H0SJB2_9HYPH</name>
<evidence type="ECO:0000313" key="1">
    <source>
        <dbReference type="EMBL" id="SDP41619.1"/>
    </source>
</evidence>
<accession>A0A1H0SJB2</accession>
<sequence length="97" mass="11172">MANAKLAKLAQRIEKLAEAHNPPVKVAVFAGESTRQALDRHLELRPDHRDRQYRFEWRDRERNEVDEMCATADPGELAAVLKQIWERPGDMLGRALP</sequence>
<organism evidence="1 2">
    <name type="scientific">Filomicrobium insigne</name>
    <dbReference type="NCBI Taxonomy" id="418854"/>
    <lineage>
        <taxon>Bacteria</taxon>
        <taxon>Pseudomonadati</taxon>
        <taxon>Pseudomonadota</taxon>
        <taxon>Alphaproteobacteria</taxon>
        <taxon>Hyphomicrobiales</taxon>
        <taxon>Hyphomicrobiaceae</taxon>
        <taxon>Filomicrobium</taxon>
    </lineage>
</organism>